<sequence>MSLVGKRLKMKIGVIITFRILRIVELKVLSLKEVWHRVSDPNLSPSEIFPKGKAKVIGATGSGHLLLLKHTALPKGVLLQEHARVQTNCILWLVTKIKRTC</sequence>
<gene>
    <name evidence="1" type="ORF">H5410_003544</name>
</gene>
<accession>A0A9J6B5D8</accession>
<evidence type="ECO:0000313" key="1">
    <source>
        <dbReference type="EMBL" id="KAG5631827.1"/>
    </source>
</evidence>
<keyword evidence="2" id="KW-1185">Reference proteome</keyword>
<comment type="caution">
    <text evidence="1">The sequence shown here is derived from an EMBL/GenBank/DDBJ whole genome shotgun (WGS) entry which is preliminary data.</text>
</comment>
<dbReference type="EMBL" id="JACXVP010000001">
    <property type="protein sequence ID" value="KAG5631827.1"/>
    <property type="molecule type" value="Genomic_DNA"/>
</dbReference>
<dbReference type="AlphaFoldDB" id="A0A9J6B5D8"/>
<protein>
    <submittedName>
        <fullName evidence="1">Uncharacterized protein</fullName>
    </submittedName>
</protein>
<dbReference type="Proteomes" id="UP000824120">
    <property type="component" value="Chromosome 1"/>
</dbReference>
<name>A0A9J6B5D8_SOLCO</name>
<reference evidence="1 2" key="1">
    <citation type="submission" date="2020-09" db="EMBL/GenBank/DDBJ databases">
        <title>De no assembly of potato wild relative species, Solanum commersonii.</title>
        <authorList>
            <person name="Cho K."/>
        </authorList>
    </citation>
    <scope>NUCLEOTIDE SEQUENCE [LARGE SCALE GENOMIC DNA]</scope>
    <source>
        <strain evidence="1">LZ3.2</strain>
        <tissue evidence="1">Leaf</tissue>
    </source>
</reference>
<evidence type="ECO:0000313" key="2">
    <source>
        <dbReference type="Proteomes" id="UP000824120"/>
    </source>
</evidence>
<proteinExistence type="predicted"/>
<organism evidence="1 2">
    <name type="scientific">Solanum commersonii</name>
    <name type="common">Commerson's wild potato</name>
    <name type="synonym">Commerson's nightshade</name>
    <dbReference type="NCBI Taxonomy" id="4109"/>
    <lineage>
        <taxon>Eukaryota</taxon>
        <taxon>Viridiplantae</taxon>
        <taxon>Streptophyta</taxon>
        <taxon>Embryophyta</taxon>
        <taxon>Tracheophyta</taxon>
        <taxon>Spermatophyta</taxon>
        <taxon>Magnoliopsida</taxon>
        <taxon>eudicotyledons</taxon>
        <taxon>Gunneridae</taxon>
        <taxon>Pentapetalae</taxon>
        <taxon>asterids</taxon>
        <taxon>lamiids</taxon>
        <taxon>Solanales</taxon>
        <taxon>Solanaceae</taxon>
        <taxon>Solanoideae</taxon>
        <taxon>Solaneae</taxon>
        <taxon>Solanum</taxon>
    </lineage>
</organism>